<protein>
    <submittedName>
        <fullName evidence="6">Fimbrial protein</fullName>
    </submittedName>
</protein>
<comment type="similarity">
    <text evidence="2">Belongs to the fimbrial protein family.</text>
</comment>
<dbReference type="RefSeq" id="WP_031400844.1">
    <property type="nucleotide sequence ID" value="NZ_CABVQD010000011.1"/>
</dbReference>
<dbReference type="Gene3D" id="2.60.40.1090">
    <property type="entry name" value="Fimbrial-type adhesion domain"/>
    <property type="match status" value="1"/>
</dbReference>
<keyword evidence="7" id="KW-1185">Reference proteome</keyword>
<keyword evidence="3 5" id="KW-0732">Signal</keyword>
<evidence type="ECO:0000256" key="5">
    <source>
        <dbReference type="SAM" id="SignalP"/>
    </source>
</evidence>
<dbReference type="PANTHER" id="PTHR33420">
    <property type="entry name" value="FIMBRIAL SUBUNIT ELFA-RELATED"/>
    <property type="match status" value="1"/>
</dbReference>
<name>A0A6P2MD01_9BURK</name>
<evidence type="ECO:0000256" key="4">
    <source>
        <dbReference type="ARBA" id="ARBA00023263"/>
    </source>
</evidence>
<organism evidence="6 7">
    <name type="scientific">Burkholderia paludis</name>
    <dbReference type="NCBI Taxonomy" id="1506587"/>
    <lineage>
        <taxon>Bacteria</taxon>
        <taxon>Pseudomonadati</taxon>
        <taxon>Pseudomonadota</taxon>
        <taxon>Betaproteobacteria</taxon>
        <taxon>Burkholderiales</taxon>
        <taxon>Burkholderiaceae</taxon>
        <taxon>Burkholderia</taxon>
        <taxon>Burkholderia cepacia complex</taxon>
    </lineage>
</organism>
<evidence type="ECO:0000256" key="2">
    <source>
        <dbReference type="ARBA" id="ARBA00006671"/>
    </source>
</evidence>
<gene>
    <name evidence="6" type="ORF">BPA30113_03494</name>
</gene>
<proteinExistence type="inferred from homology"/>
<keyword evidence="4" id="KW-0281">Fimbrium</keyword>
<dbReference type="Proteomes" id="UP000494330">
    <property type="component" value="Unassembled WGS sequence"/>
</dbReference>
<dbReference type="InterPro" id="IPR039458">
    <property type="entry name" value="FimA-like"/>
</dbReference>
<dbReference type="InterPro" id="IPR036937">
    <property type="entry name" value="Adhesion_dom_fimbrial_sf"/>
</dbReference>
<dbReference type="SUPFAM" id="SSF49401">
    <property type="entry name" value="Bacterial adhesins"/>
    <property type="match status" value="1"/>
</dbReference>
<accession>A0A6P2MD01</accession>
<feature type="chain" id="PRO_5044426768" evidence="5">
    <location>
        <begin position="24"/>
        <end position="180"/>
    </location>
</feature>
<dbReference type="InterPro" id="IPR050263">
    <property type="entry name" value="Bact_Fimbrial_Adh_Pro"/>
</dbReference>
<dbReference type="PANTHER" id="PTHR33420:SF3">
    <property type="entry name" value="FIMBRIAL SUBUNIT ELFA"/>
    <property type="match status" value="1"/>
</dbReference>
<dbReference type="GO" id="GO:0043709">
    <property type="term" value="P:cell adhesion involved in single-species biofilm formation"/>
    <property type="evidence" value="ECO:0007669"/>
    <property type="project" value="TreeGrafter"/>
</dbReference>
<dbReference type="InterPro" id="IPR008966">
    <property type="entry name" value="Adhesion_dom_sf"/>
</dbReference>
<comment type="subcellular location">
    <subcellularLocation>
        <location evidence="1">Fimbrium</location>
    </subcellularLocation>
</comment>
<sequence length="180" mass="17819">MQTKLISTLLLVAAATVSSIASAADGTITFNGSVTAQTCTINGNGSGSNNFSVTLLPVSTSALATAGQYAGRQGFSIALTACTPASGNVHTYFEPGPTVDSATGNLIVATGGATNVEIGLLNSDYSRIQLGAPDASQNSKSAAISAAGAATLNYYAQYVATGAATAGAATSSVMYSLIYQ</sequence>
<evidence type="ECO:0000256" key="1">
    <source>
        <dbReference type="ARBA" id="ARBA00004561"/>
    </source>
</evidence>
<feature type="signal peptide" evidence="5">
    <location>
        <begin position="1"/>
        <end position="23"/>
    </location>
</feature>
<evidence type="ECO:0000313" key="6">
    <source>
        <dbReference type="EMBL" id="VWB76716.1"/>
    </source>
</evidence>
<evidence type="ECO:0000256" key="3">
    <source>
        <dbReference type="ARBA" id="ARBA00022729"/>
    </source>
</evidence>
<dbReference type="GO" id="GO:0009289">
    <property type="term" value="C:pilus"/>
    <property type="evidence" value="ECO:0007669"/>
    <property type="project" value="UniProtKB-SubCell"/>
</dbReference>
<dbReference type="EMBL" id="CABVQD010000011">
    <property type="protein sequence ID" value="VWB76716.1"/>
    <property type="molecule type" value="Genomic_DNA"/>
</dbReference>
<evidence type="ECO:0000313" key="7">
    <source>
        <dbReference type="Proteomes" id="UP000494330"/>
    </source>
</evidence>
<dbReference type="AlphaFoldDB" id="A0A6P2MD01"/>
<reference evidence="6 7" key="1">
    <citation type="submission" date="2019-09" db="EMBL/GenBank/DDBJ databases">
        <authorList>
            <person name="Depoorter E."/>
        </authorList>
    </citation>
    <scope>NUCLEOTIDE SEQUENCE [LARGE SCALE GENOMIC DNA]</scope>
    <source>
        <strain evidence="6">LMG 30113</strain>
    </source>
</reference>
<dbReference type="Pfam" id="PF16970">
    <property type="entry name" value="FimA"/>
    <property type="match status" value="1"/>
</dbReference>